<evidence type="ECO:0000313" key="1">
    <source>
        <dbReference type="EMBL" id="RHN43707.1"/>
    </source>
</evidence>
<sequence>MNTKQIILLIFLHHLQKEHSHSIDIIPQVLASMESCNMKLWLQPSKQIPTPATQH</sequence>
<evidence type="ECO:0000313" key="2">
    <source>
        <dbReference type="Proteomes" id="UP000265566"/>
    </source>
</evidence>
<organism evidence="1 2">
    <name type="scientific">Medicago truncatula</name>
    <name type="common">Barrel medic</name>
    <name type="synonym">Medicago tribuloides</name>
    <dbReference type="NCBI Taxonomy" id="3880"/>
    <lineage>
        <taxon>Eukaryota</taxon>
        <taxon>Viridiplantae</taxon>
        <taxon>Streptophyta</taxon>
        <taxon>Embryophyta</taxon>
        <taxon>Tracheophyta</taxon>
        <taxon>Spermatophyta</taxon>
        <taxon>Magnoliopsida</taxon>
        <taxon>eudicotyledons</taxon>
        <taxon>Gunneridae</taxon>
        <taxon>Pentapetalae</taxon>
        <taxon>rosids</taxon>
        <taxon>fabids</taxon>
        <taxon>Fabales</taxon>
        <taxon>Fabaceae</taxon>
        <taxon>Papilionoideae</taxon>
        <taxon>50 kb inversion clade</taxon>
        <taxon>NPAAA clade</taxon>
        <taxon>Hologalegina</taxon>
        <taxon>IRL clade</taxon>
        <taxon>Trifolieae</taxon>
        <taxon>Medicago</taxon>
    </lineage>
</organism>
<reference evidence="2" key="1">
    <citation type="journal article" date="2018" name="Nat. Plants">
        <title>Whole-genome landscape of Medicago truncatula symbiotic genes.</title>
        <authorList>
            <person name="Pecrix Y."/>
            <person name="Staton S.E."/>
            <person name="Sallet E."/>
            <person name="Lelandais-Briere C."/>
            <person name="Moreau S."/>
            <person name="Carrere S."/>
            <person name="Blein T."/>
            <person name="Jardinaud M.F."/>
            <person name="Latrasse D."/>
            <person name="Zouine M."/>
            <person name="Zahm M."/>
            <person name="Kreplak J."/>
            <person name="Mayjonade B."/>
            <person name="Satge C."/>
            <person name="Perez M."/>
            <person name="Cauet S."/>
            <person name="Marande W."/>
            <person name="Chantry-Darmon C."/>
            <person name="Lopez-Roques C."/>
            <person name="Bouchez O."/>
            <person name="Berard A."/>
            <person name="Debelle F."/>
            <person name="Munos S."/>
            <person name="Bendahmane A."/>
            <person name="Berges H."/>
            <person name="Niebel A."/>
            <person name="Buitink J."/>
            <person name="Frugier F."/>
            <person name="Benhamed M."/>
            <person name="Crespi M."/>
            <person name="Gouzy J."/>
            <person name="Gamas P."/>
        </authorList>
    </citation>
    <scope>NUCLEOTIDE SEQUENCE [LARGE SCALE GENOMIC DNA]</scope>
    <source>
        <strain evidence="2">cv. Jemalong A17</strain>
    </source>
</reference>
<comment type="caution">
    <text evidence="1">The sequence shown here is derived from an EMBL/GenBank/DDBJ whole genome shotgun (WGS) entry which is preliminary data.</text>
</comment>
<gene>
    <name evidence="1" type="ORF">MtrunA17_Chr8g0390781</name>
</gene>
<dbReference type="Gramene" id="rna50323">
    <property type="protein sequence ID" value="RHN43707.1"/>
    <property type="gene ID" value="gene50323"/>
</dbReference>
<dbReference type="Proteomes" id="UP000265566">
    <property type="component" value="Chromosome 8"/>
</dbReference>
<accession>A0A396GYH8</accession>
<proteinExistence type="predicted"/>
<dbReference type="AlphaFoldDB" id="A0A396GYH8"/>
<protein>
    <submittedName>
        <fullName evidence="1">Uncharacterized protein</fullName>
    </submittedName>
</protein>
<name>A0A396GYH8_MEDTR</name>
<dbReference type="EMBL" id="PSQE01000008">
    <property type="protein sequence ID" value="RHN43707.1"/>
    <property type="molecule type" value="Genomic_DNA"/>
</dbReference>